<proteinExistence type="predicted"/>
<dbReference type="EMBL" id="WISZ01000109">
    <property type="protein sequence ID" value="MQX09211.1"/>
    <property type="molecule type" value="Genomic_DNA"/>
</dbReference>
<dbReference type="Proteomes" id="UP000466694">
    <property type="component" value="Unassembled WGS sequence"/>
</dbReference>
<comment type="caution">
    <text evidence="1">The sequence shown here is derived from an EMBL/GenBank/DDBJ whole genome shotgun (WGS) entry which is preliminary data.</text>
</comment>
<dbReference type="AlphaFoldDB" id="A0A844AA50"/>
<sequence>MAKKKKKITYNFAPNALFKGGESTELNACVGSNGGPYDLIDYGKGFFDGAQEIIKAVRNGAFYVDVLVYPVCFSFRHGIELYLKALVKSSITFNGSDRVYGKNHSIDEYWKMIVEEFEKFDDRVIDKSEIATVTPIINDFVQIDPTGQVFRYPEDIAGNAHLDGLGLINLDVLSEGMTVLHALLENWYYRIEGILEYRRDGF</sequence>
<dbReference type="RefSeq" id="WP_141321975.1">
    <property type="nucleotide sequence ID" value="NZ_BJNI01000006.1"/>
</dbReference>
<name>A0A844AA50_RHIFR</name>
<evidence type="ECO:0000313" key="2">
    <source>
        <dbReference type="Proteomes" id="UP000466694"/>
    </source>
</evidence>
<accession>A0A844AA50</accession>
<organism evidence="1 2">
    <name type="scientific">Rhizobium fredii</name>
    <name type="common">Sinorhizobium fredii</name>
    <dbReference type="NCBI Taxonomy" id="380"/>
    <lineage>
        <taxon>Bacteria</taxon>
        <taxon>Pseudomonadati</taxon>
        <taxon>Pseudomonadota</taxon>
        <taxon>Alphaproteobacteria</taxon>
        <taxon>Hyphomicrobiales</taxon>
        <taxon>Rhizobiaceae</taxon>
        <taxon>Sinorhizobium/Ensifer group</taxon>
        <taxon>Sinorhizobium</taxon>
    </lineage>
</organism>
<evidence type="ECO:0000313" key="1">
    <source>
        <dbReference type="EMBL" id="MQX09211.1"/>
    </source>
</evidence>
<gene>
    <name evidence="1" type="ORF">GHK48_13225</name>
</gene>
<reference evidence="1 2" key="1">
    <citation type="journal article" date="2013" name="Genome Biol.">
        <title>Comparative genomics of the core and accessory genomes of 48 Sinorhizobium strains comprising five genospecies.</title>
        <authorList>
            <person name="Sugawara M."/>
            <person name="Epstein B."/>
            <person name="Badgley B.D."/>
            <person name="Unno T."/>
            <person name="Xu L."/>
            <person name="Reese J."/>
            <person name="Gyaneshwar P."/>
            <person name="Denny R."/>
            <person name="Mudge J."/>
            <person name="Bharti A.K."/>
            <person name="Farmer A.D."/>
            <person name="May G.D."/>
            <person name="Woodward J.E."/>
            <person name="Medigue C."/>
            <person name="Vallenet D."/>
            <person name="Lajus A."/>
            <person name="Rouy Z."/>
            <person name="Martinez-Vaz B."/>
            <person name="Tiffin P."/>
            <person name="Young N.D."/>
            <person name="Sadowsky M.J."/>
        </authorList>
    </citation>
    <scope>NUCLEOTIDE SEQUENCE [LARGE SCALE GENOMIC DNA]</scope>
    <source>
        <strain evidence="1 2">USDA205</strain>
    </source>
</reference>
<protein>
    <submittedName>
        <fullName evidence="1">Uncharacterized protein</fullName>
    </submittedName>
</protein>